<evidence type="ECO:0000256" key="4">
    <source>
        <dbReference type="ARBA" id="ARBA00022989"/>
    </source>
</evidence>
<organism evidence="7 8">
    <name type="scientific">Pusillimonas minor</name>
    <dbReference type="NCBI Taxonomy" id="2697024"/>
    <lineage>
        <taxon>Bacteria</taxon>
        <taxon>Pseudomonadati</taxon>
        <taxon>Pseudomonadota</taxon>
        <taxon>Betaproteobacteria</taxon>
        <taxon>Burkholderiales</taxon>
        <taxon>Alcaligenaceae</taxon>
        <taxon>Pusillimonas</taxon>
    </lineage>
</organism>
<dbReference type="Pfam" id="PF03899">
    <property type="entry name" value="ATP-synt_I"/>
    <property type="match status" value="1"/>
</dbReference>
<evidence type="ECO:0000256" key="6">
    <source>
        <dbReference type="SAM" id="Phobius"/>
    </source>
</evidence>
<keyword evidence="2" id="KW-1003">Cell membrane</keyword>
<keyword evidence="4 6" id="KW-1133">Transmembrane helix</keyword>
<dbReference type="InterPro" id="IPR005598">
    <property type="entry name" value="ATP_synth_I"/>
</dbReference>
<evidence type="ECO:0000256" key="2">
    <source>
        <dbReference type="ARBA" id="ARBA00022475"/>
    </source>
</evidence>
<reference evidence="7 8" key="1">
    <citation type="submission" date="2020-08" db="EMBL/GenBank/DDBJ databases">
        <title>Paraeoetvoesia sp. YC-7-48 draft genome sequence.</title>
        <authorList>
            <person name="Yao L."/>
        </authorList>
    </citation>
    <scope>NUCLEOTIDE SEQUENCE [LARGE SCALE GENOMIC DNA]</scope>
    <source>
        <strain evidence="8">YC-7-48</strain>
    </source>
</reference>
<evidence type="ECO:0000313" key="7">
    <source>
        <dbReference type="EMBL" id="MBC2770066.1"/>
    </source>
</evidence>
<dbReference type="AlphaFoldDB" id="A0A842HPD5"/>
<feature type="transmembrane region" description="Helical" evidence="6">
    <location>
        <begin position="77"/>
        <end position="99"/>
    </location>
</feature>
<dbReference type="GO" id="GO:0005886">
    <property type="term" value="C:plasma membrane"/>
    <property type="evidence" value="ECO:0007669"/>
    <property type="project" value="UniProtKB-SubCell"/>
</dbReference>
<sequence length="164" mass="17030">MRRQVCGYPNKVYPNVSSANQVKSPGSGAAVQLTEAQKASLQAKAKKGLLRALVAQAVMAAVAVVVCWLVAGVYAGASALLGAAAYLVPNALFALRLLVGLVMGRPANPAGFLLGELIKLGGAVALLVLGVYLAQAWLVWPALIFGLVMVLKGYVLLLMFSKLP</sequence>
<evidence type="ECO:0000256" key="3">
    <source>
        <dbReference type="ARBA" id="ARBA00022692"/>
    </source>
</evidence>
<name>A0A842HPD5_9BURK</name>
<proteinExistence type="predicted"/>
<evidence type="ECO:0000256" key="1">
    <source>
        <dbReference type="ARBA" id="ARBA00004651"/>
    </source>
</evidence>
<dbReference type="Proteomes" id="UP000545386">
    <property type="component" value="Unassembled WGS sequence"/>
</dbReference>
<feature type="transmembrane region" description="Helical" evidence="6">
    <location>
        <begin position="48"/>
        <end position="71"/>
    </location>
</feature>
<protein>
    <submittedName>
        <fullName evidence="7">ATP synthase subunit I</fullName>
    </submittedName>
</protein>
<comment type="subcellular location">
    <subcellularLocation>
        <location evidence="1">Cell membrane</location>
        <topology evidence="1">Multi-pass membrane protein</topology>
    </subcellularLocation>
</comment>
<keyword evidence="5 6" id="KW-0472">Membrane</keyword>
<accession>A0A842HPD5</accession>
<feature type="transmembrane region" description="Helical" evidence="6">
    <location>
        <begin position="138"/>
        <end position="160"/>
    </location>
</feature>
<gene>
    <name evidence="7" type="ORF">GTU67_09105</name>
</gene>
<feature type="transmembrane region" description="Helical" evidence="6">
    <location>
        <begin position="111"/>
        <end position="132"/>
    </location>
</feature>
<comment type="caution">
    <text evidence="7">The sequence shown here is derived from an EMBL/GenBank/DDBJ whole genome shotgun (WGS) entry which is preliminary data.</text>
</comment>
<dbReference type="EMBL" id="JACJUU010000006">
    <property type="protein sequence ID" value="MBC2770066.1"/>
    <property type="molecule type" value="Genomic_DNA"/>
</dbReference>
<keyword evidence="3 6" id="KW-0812">Transmembrane</keyword>
<evidence type="ECO:0000313" key="8">
    <source>
        <dbReference type="Proteomes" id="UP000545386"/>
    </source>
</evidence>
<keyword evidence="8" id="KW-1185">Reference proteome</keyword>
<evidence type="ECO:0000256" key="5">
    <source>
        <dbReference type="ARBA" id="ARBA00023136"/>
    </source>
</evidence>